<dbReference type="PANTHER" id="PTHR42915:SF1">
    <property type="entry name" value="PEPTIDOGLYCAN BETA-N-ACETYLMURAMIDASE NAMZ"/>
    <property type="match status" value="1"/>
</dbReference>
<dbReference type="Gene3D" id="3.40.50.12170">
    <property type="entry name" value="Uncharacterised protein PF07075, DUF1343"/>
    <property type="match status" value="1"/>
</dbReference>
<dbReference type="PIRSF" id="PIRSF016719">
    <property type="entry name" value="UCP016719"/>
    <property type="match status" value="1"/>
</dbReference>
<sequence>MTPIGKISVFVAAILSFCFPSSLRGQNDKVVYPAECPSLWKPLLEGRRVAYAGVASSITPQGHSLDLLREAGVNVVKIFAPEHGFSGRADAGEKISDSVDPSTGIPIVSLYGKVRKPTGEMLADVDVIVFDMQDIGCRFNTKLITMQGMMEAAAACGVDFVVFDRPNPNGHYMDGNILDTAFRSGVGKQPVPIVHGMTAGEYARMLNGEGWLEGGVRCRLTVIPCRNYSHRYRYSPLAFPTPNLRSDKAVNLYPSLCFFEGTTLSEGRGTERPFEMFGSPLLPGTGFSFVPQPREGAKSSKHYGVRCNGLDLASSPDLSRVNLGWLVWAYANFPEEQRENFFTPFFDLLAGGETLRKQIEAGMTDRQIHATWKKGLERFQAIRSKYLLYEDFDPPAEGK</sequence>
<dbReference type="InterPro" id="IPR008302">
    <property type="entry name" value="NamZ"/>
</dbReference>
<dbReference type="EMBL" id="DVLY01000066">
    <property type="protein sequence ID" value="HIT97768.1"/>
    <property type="molecule type" value="Genomic_DNA"/>
</dbReference>
<name>A0A9D1H8T6_9FLAO</name>
<feature type="domain" description="Peptidoglycan beta-N-acetylmuramidase NamZ C-terminal" evidence="2">
    <location>
        <begin position="252"/>
        <end position="389"/>
    </location>
</feature>
<evidence type="ECO:0000313" key="3">
    <source>
        <dbReference type="EMBL" id="HIT97768.1"/>
    </source>
</evidence>
<dbReference type="GO" id="GO:0033922">
    <property type="term" value="F:peptidoglycan beta-N-acetylmuramidase activity"/>
    <property type="evidence" value="ECO:0007669"/>
    <property type="project" value="InterPro"/>
</dbReference>
<evidence type="ECO:0000259" key="2">
    <source>
        <dbReference type="Pfam" id="PF20732"/>
    </source>
</evidence>
<feature type="domain" description="Peptidoglycan beta-N-acetylmuramidase NamZ N-terminal" evidence="1">
    <location>
        <begin position="60"/>
        <end position="246"/>
    </location>
</feature>
<dbReference type="Proteomes" id="UP000824161">
    <property type="component" value="Unassembled WGS sequence"/>
</dbReference>
<dbReference type="PANTHER" id="PTHR42915">
    <property type="entry name" value="HYPOTHETICAL 460 KDA PROTEIN IN FEUA-SIGW INTERGENIC REGION [PRECURSOR]"/>
    <property type="match status" value="1"/>
</dbReference>
<accession>A0A9D1H8T6</accession>
<evidence type="ECO:0000313" key="4">
    <source>
        <dbReference type="Proteomes" id="UP000824161"/>
    </source>
</evidence>
<dbReference type="Pfam" id="PF07075">
    <property type="entry name" value="NamZ_N"/>
    <property type="match status" value="1"/>
</dbReference>
<dbReference type="InterPro" id="IPR048503">
    <property type="entry name" value="NamZ_C"/>
</dbReference>
<proteinExistence type="predicted"/>
<comment type="caution">
    <text evidence="3">The sequence shown here is derived from an EMBL/GenBank/DDBJ whole genome shotgun (WGS) entry which is preliminary data.</text>
</comment>
<organism evidence="3 4">
    <name type="scientific">Candidatus Merdimorpha stercoravium</name>
    <dbReference type="NCBI Taxonomy" id="2840863"/>
    <lineage>
        <taxon>Bacteria</taxon>
        <taxon>Pseudomonadati</taxon>
        <taxon>Bacteroidota</taxon>
        <taxon>Flavobacteriia</taxon>
        <taxon>Flavobacteriales</taxon>
        <taxon>Candidatus Merdimorpha</taxon>
    </lineage>
</organism>
<evidence type="ECO:0000259" key="1">
    <source>
        <dbReference type="Pfam" id="PF07075"/>
    </source>
</evidence>
<reference evidence="3" key="1">
    <citation type="submission" date="2020-10" db="EMBL/GenBank/DDBJ databases">
        <authorList>
            <person name="Gilroy R."/>
        </authorList>
    </citation>
    <scope>NUCLEOTIDE SEQUENCE</scope>
    <source>
        <strain evidence="3">1383</strain>
    </source>
</reference>
<gene>
    <name evidence="3" type="ORF">IAC44_02920</name>
</gene>
<dbReference type="AlphaFoldDB" id="A0A9D1H8T6"/>
<reference evidence="3" key="2">
    <citation type="journal article" date="2021" name="PeerJ">
        <title>Extensive microbial diversity within the chicken gut microbiome revealed by metagenomics and culture.</title>
        <authorList>
            <person name="Gilroy R."/>
            <person name="Ravi A."/>
            <person name="Getino M."/>
            <person name="Pursley I."/>
            <person name="Horton D.L."/>
            <person name="Alikhan N.F."/>
            <person name="Baker D."/>
            <person name="Gharbi K."/>
            <person name="Hall N."/>
            <person name="Watson M."/>
            <person name="Adriaenssens E.M."/>
            <person name="Foster-Nyarko E."/>
            <person name="Jarju S."/>
            <person name="Secka A."/>
            <person name="Antonio M."/>
            <person name="Oren A."/>
            <person name="Chaudhuri R.R."/>
            <person name="La Ragione R."/>
            <person name="Hildebrand F."/>
            <person name="Pallen M.J."/>
        </authorList>
    </citation>
    <scope>NUCLEOTIDE SEQUENCE</scope>
    <source>
        <strain evidence="3">1383</strain>
    </source>
</reference>
<dbReference type="InterPro" id="IPR048502">
    <property type="entry name" value="NamZ_N"/>
</dbReference>
<dbReference type="Gene3D" id="3.90.1150.140">
    <property type="match status" value="1"/>
</dbReference>
<protein>
    <submittedName>
        <fullName evidence="3">DUF1343 domain-containing protein</fullName>
    </submittedName>
</protein>
<dbReference type="Pfam" id="PF20732">
    <property type="entry name" value="NamZ_C"/>
    <property type="match status" value="1"/>
</dbReference>